<evidence type="ECO:0000313" key="1">
    <source>
        <dbReference type="EMBL" id="MRH44291.1"/>
    </source>
</evidence>
<dbReference type="Proteomes" id="UP000799092">
    <property type="component" value="Unassembled WGS sequence"/>
</dbReference>
<proteinExistence type="predicted"/>
<organism evidence="1 2">
    <name type="scientific">Aquibacillus halophilus</name>
    <dbReference type="NCBI Taxonomy" id="930132"/>
    <lineage>
        <taxon>Bacteria</taxon>
        <taxon>Bacillati</taxon>
        <taxon>Bacillota</taxon>
        <taxon>Bacilli</taxon>
        <taxon>Bacillales</taxon>
        <taxon>Bacillaceae</taxon>
        <taxon>Aquibacillus</taxon>
    </lineage>
</organism>
<gene>
    <name evidence="1" type="ORF">GH741_16730</name>
</gene>
<evidence type="ECO:0000313" key="2">
    <source>
        <dbReference type="Proteomes" id="UP000799092"/>
    </source>
</evidence>
<name>A0A6A8DKJ2_9BACI</name>
<protein>
    <recommendedName>
        <fullName evidence="3">Fur-regulated basic protein FbpA</fullName>
    </recommendedName>
</protein>
<evidence type="ECO:0008006" key="3">
    <source>
        <dbReference type="Google" id="ProtNLM"/>
    </source>
</evidence>
<dbReference type="RefSeq" id="WP_153737896.1">
    <property type="nucleotide sequence ID" value="NZ_WJNG01000015.1"/>
</dbReference>
<sequence length="51" mass="5911">MSYLKDSFEKQKGLLIRVLLKKGAVASTDNTIYKKSIGELVTEYRKIRMMD</sequence>
<accession>A0A6A8DKJ2</accession>
<comment type="caution">
    <text evidence="1">The sequence shown here is derived from an EMBL/GenBank/DDBJ whole genome shotgun (WGS) entry which is preliminary data.</text>
</comment>
<reference evidence="1" key="1">
    <citation type="submission" date="2019-11" db="EMBL/GenBank/DDBJ databases">
        <authorList>
            <person name="Li J."/>
        </authorList>
    </citation>
    <scope>NUCLEOTIDE SEQUENCE</scope>
    <source>
        <strain evidence="1">B6B</strain>
    </source>
</reference>
<dbReference type="AlphaFoldDB" id="A0A6A8DKJ2"/>
<keyword evidence="2" id="KW-1185">Reference proteome</keyword>
<dbReference type="EMBL" id="WJNG01000015">
    <property type="protein sequence ID" value="MRH44291.1"/>
    <property type="molecule type" value="Genomic_DNA"/>
</dbReference>